<dbReference type="PANTHER" id="PTHR47027:SF20">
    <property type="entry name" value="REVERSE TRANSCRIPTASE-LIKE PROTEIN WITH RNA-DIRECTED DNA POLYMERASE DOMAIN"/>
    <property type="match status" value="1"/>
</dbReference>
<evidence type="ECO:0000313" key="2">
    <source>
        <dbReference type="Proteomes" id="UP000005204"/>
    </source>
</evidence>
<reference evidence="2" key="1">
    <citation type="journal article" date="2008" name="Insect Biochem. Mol. Biol.">
        <title>The genome of a lepidopteran model insect, the silkworm Bombyx mori.</title>
        <authorList>
            <consortium name="International Silkworm Genome Consortium"/>
        </authorList>
    </citation>
    <scope>NUCLEOTIDE SEQUENCE [LARGE SCALE GENOMIC DNA]</scope>
    <source>
        <strain evidence="2">p50T</strain>
    </source>
</reference>
<evidence type="ECO:0000313" key="1">
    <source>
        <dbReference type="EnsemblMetazoa" id="XP_037869231.1"/>
    </source>
</evidence>
<evidence type="ECO:0008006" key="3">
    <source>
        <dbReference type="Google" id="ProtNLM"/>
    </source>
</evidence>
<name>A0A8R2QUC5_BOMMO</name>
<accession>A0A8R2QUC5</accession>
<organism evidence="1 2">
    <name type="scientific">Bombyx mori</name>
    <name type="common">Silk moth</name>
    <dbReference type="NCBI Taxonomy" id="7091"/>
    <lineage>
        <taxon>Eukaryota</taxon>
        <taxon>Metazoa</taxon>
        <taxon>Ecdysozoa</taxon>
        <taxon>Arthropoda</taxon>
        <taxon>Hexapoda</taxon>
        <taxon>Insecta</taxon>
        <taxon>Pterygota</taxon>
        <taxon>Neoptera</taxon>
        <taxon>Endopterygota</taxon>
        <taxon>Lepidoptera</taxon>
        <taxon>Glossata</taxon>
        <taxon>Ditrysia</taxon>
        <taxon>Bombycoidea</taxon>
        <taxon>Bombycidae</taxon>
        <taxon>Bombycinae</taxon>
        <taxon>Bombyx</taxon>
    </lineage>
</organism>
<sequence length="209" mass="24132">MPKAFSTSQPTKYAGSQFEEEFHKLVLQIWNSEVMPEEWNTAVICPLHKKGDVLDCQNYRGISLLNTAYKIFANVLFGKLKPFVEPRLGEYQCGFRPGRSTIDQIFSLRQILEKTLEFNADTSALAVESAYLALEASSLEAGLQVNADKTKFLRVSRDLQTWVLSKKDENRLLVFERKILRRIFGAVRENEIWRTRYNHELINAIDRAI</sequence>
<dbReference type="EnsemblMetazoa" id="XM_038013303.1">
    <property type="protein sequence ID" value="XP_037869231.1"/>
    <property type="gene ID" value="LOC119628999"/>
</dbReference>
<reference evidence="1" key="2">
    <citation type="submission" date="2022-06" db="UniProtKB">
        <authorList>
            <consortium name="EnsemblMetazoa"/>
        </authorList>
    </citation>
    <scope>IDENTIFICATION</scope>
    <source>
        <strain evidence="1">p50T (Dazao)</strain>
    </source>
</reference>
<dbReference type="InterPro" id="IPR043502">
    <property type="entry name" value="DNA/RNA_pol_sf"/>
</dbReference>
<dbReference type="Proteomes" id="UP000005204">
    <property type="component" value="Unassembled WGS sequence"/>
</dbReference>
<protein>
    <recommendedName>
        <fullName evidence="3">Reverse transcriptase domain-containing protein</fullName>
    </recommendedName>
</protein>
<dbReference type="SUPFAM" id="SSF56672">
    <property type="entry name" value="DNA/RNA polymerases"/>
    <property type="match status" value="1"/>
</dbReference>
<dbReference type="GO" id="GO:0071897">
    <property type="term" value="P:DNA biosynthetic process"/>
    <property type="evidence" value="ECO:0007669"/>
    <property type="project" value="UniProtKB-ARBA"/>
</dbReference>
<dbReference type="AlphaFoldDB" id="A0A8R2QUC5"/>
<keyword evidence="2" id="KW-1185">Reference proteome</keyword>
<proteinExistence type="predicted"/>
<dbReference type="PANTHER" id="PTHR47027">
    <property type="entry name" value="REVERSE TRANSCRIPTASE DOMAIN-CONTAINING PROTEIN"/>
    <property type="match status" value="1"/>
</dbReference>